<feature type="signal peptide" evidence="5">
    <location>
        <begin position="1"/>
        <end position="29"/>
    </location>
</feature>
<dbReference type="Gene3D" id="2.30.120.10">
    <property type="match status" value="1"/>
</dbReference>
<evidence type="ECO:0000256" key="4">
    <source>
        <dbReference type="ARBA" id="ARBA00023145"/>
    </source>
</evidence>
<keyword evidence="3" id="KW-0378">Hydrolase</keyword>
<evidence type="ECO:0000256" key="3">
    <source>
        <dbReference type="ARBA" id="ARBA00022801"/>
    </source>
</evidence>
<keyword evidence="2 5" id="KW-0732">Signal</keyword>
<dbReference type="InterPro" id="IPR023343">
    <property type="entry name" value="Penicillin_amidase_dom1"/>
</dbReference>
<dbReference type="PANTHER" id="PTHR34218:SF3">
    <property type="entry name" value="ACYL-HOMOSERINE LACTONE ACYLASE PVDQ"/>
    <property type="match status" value="1"/>
</dbReference>
<dbReference type="InterPro" id="IPR029055">
    <property type="entry name" value="Ntn_hydrolases_N"/>
</dbReference>
<feature type="chain" id="PRO_5046024246" evidence="5">
    <location>
        <begin position="30"/>
        <end position="797"/>
    </location>
</feature>
<keyword evidence="7" id="KW-1185">Reference proteome</keyword>
<dbReference type="InterPro" id="IPR043147">
    <property type="entry name" value="Penicillin_amidase_A-knob"/>
</dbReference>
<reference evidence="6" key="1">
    <citation type="journal article" date="2014" name="Int. J. Syst. Evol. Microbiol.">
        <title>Complete genome of a new Firmicutes species belonging to the dominant human colonic microbiota ('Ruminococcus bicirculans') reveals two chromosomes and a selective capacity to utilize plant glucans.</title>
        <authorList>
            <consortium name="NISC Comparative Sequencing Program"/>
            <person name="Wegmann U."/>
            <person name="Louis P."/>
            <person name="Goesmann A."/>
            <person name="Henrissat B."/>
            <person name="Duncan S.H."/>
            <person name="Flint H.J."/>
        </authorList>
    </citation>
    <scope>NUCLEOTIDE SEQUENCE</scope>
    <source>
        <strain evidence="6">VKM Ac-1246</strain>
    </source>
</reference>
<dbReference type="InterPro" id="IPR002692">
    <property type="entry name" value="S45"/>
</dbReference>
<evidence type="ECO:0000313" key="7">
    <source>
        <dbReference type="Proteomes" id="UP001142292"/>
    </source>
</evidence>
<evidence type="ECO:0000313" key="6">
    <source>
        <dbReference type="EMBL" id="GLJ67200.1"/>
    </source>
</evidence>
<keyword evidence="4" id="KW-0865">Zymogen</keyword>
<comment type="caution">
    <text evidence="6">The sequence shown here is derived from an EMBL/GenBank/DDBJ whole genome shotgun (WGS) entry which is preliminary data.</text>
</comment>
<accession>A0ABQ5SU84</accession>
<sequence>MESLVRRVAVSLAPLVLLAGVLSAPAAVAEPPKRYDATVRITEHGIPHITARDWGSLGYGSGWATAGEATCTLADILLSARGERSRWLGAEKIYDDAVSKPATNLDSDVLVGDLHNRRVVEKLLDSPAGPSARAREMVRGYAAGVNEWLRTHEVTDPACADAAYIRPDVTDLDVWYGVYLANLIASAGQFVGEINAASPPSLTDPGLPGLPTTAAEVPAAAKKIDKAKLLASLGRDPESPFGSNATAIGGDASSTGSGMLLGNPHFPWQGRYRFTQQHLTIPGEYDVAGASLIGSPAVNIGWNDDVAWSHTVSTAYRFTPYEYTTLGPGTRYLTKDGVKRAERREVDVEIKTVNGTKTVTEDLYRTPEGYVIDSPSQLMSWGPTSFWAIRDANAEHLRTIDTFLDMGAASSVDDLLDRQDAGGGVPWVNTIAADRNGDALYADHSVVPHVTDELANRCMTVVGRLLDLVAGLPGLDGNRAGSSCAWGTDAEAQRPGILGDSHLPDVVRRDWVMNANDSHWLPNPDAPLEGYPAILGCERCERTMRTRMVSQYVIDQLAAQGVETPDSLAGHEYDNRQRAAEVMKADGALDRVCRLTGEKEACAVLAAWDGRSDATSVGTAIFTEFVQRVPSGLRLWRVPFDAEDPLNTPRGLRTTPSTIKAMKDAIAAVEATGLSVHAPWGDFQVAADRGAPPLPLGGGEGDLAGNANALASRSPGQNIDHARPITYGSSHIQAVSFGPDGAEPRTILTYGQYEDPASSWSSDQTRLFSEEKWVDFPWTEADIEADLVETVRLRSRS</sequence>
<protein>
    <submittedName>
        <fullName evidence="6">Aculeacin A acylase</fullName>
    </submittedName>
</protein>
<dbReference type="Gene3D" id="1.10.1400.10">
    <property type="match status" value="1"/>
</dbReference>
<proteinExistence type="inferred from homology"/>
<name>A0ABQ5SU84_9ACTN</name>
<comment type="similarity">
    <text evidence="1">Belongs to the peptidase S45 family.</text>
</comment>
<organism evidence="6 7">
    <name type="scientific">Nocardioides luteus</name>
    <dbReference type="NCBI Taxonomy" id="1844"/>
    <lineage>
        <taxon>Bacteria</taxon>
        <taxon>Bacillati</taxon>
        <taxon>Actinomycetota</taxon>
        <taxon>Actinomycetes</taxon>
        <taxon>Propionibacteriales</taxon>
        <taxon>Nocardioidaceae</taxon>
        <taxon>Nocardioides</taxon>
    </lineage>
</organism>
<dbReference type="Pfam" id="PF01804">
    <property type="entry name" value="Penicil_amidase"/>
    <property type="match status" value="1"/>
</dbReference>
<evidence type="ECO:0000256" key="5">
    <source>
        <dbReference type="SAM" id="SignalP"/>
    </source>
</evidence>
<dbReference type="PANTHER" id="PTHR34218">
    <property type="entry name" value="PEPTIDASE S45 PENICILLIN AMIDASE"/>
    <property type="match status" value="1"/>
</dbReference>
<reference evidence="6" key="2">
    <citation type="submission" date="2023-01" db="EMBL/GenBank/DDBJ databases">
        <authorList>
            <person name="Sun Q."/>
            <person name="Evtushenko L."/>
        </authorList>
    </citation>
    <scope>NUCLEOTIDE SEQUENCE</scope>
    <source>
        <strain evidence="6">VKM Ac-1246</strain>
    </source>
</reference>
<dbReference type="Gene3D" id="3.60.20.10">
    <property type="entry name" value="Glutamine Phosphoribosylpyrophosphate, subunit 1, domain 1"/>
    <property type="match status" value="1"/>
</dbReference>
<dbReference type="SUPFAM" id="SSF56235">
    <property type="entry name" value="N-terminal nucleophile aminohydrolases (Ntn hydrolases)"/>
    <property type="match status" value="1"/>
</dbReference>
<dbReference type="Proteomes" id="UP001142292">
    <property type="component" value="Unassembled WGS sequence"/>
</dbReference>
<evidence type="ECO:0000256" key="2">
    <source>
        <dbReference type="ARBA" id="ARBA00022729"/>
    </source>
</evidence>
<dbReference type="InterPro" id="IPR043146">
    <property type="entry name" value="Penicillin_amidase_N_B-knob"/>
</dbReference>
<dbReference type="EMBL" id="BSEL01000003">
    <property type="protein sequence ID" value="GLJ67200.1"/>
    <property type="molecule type" value="Genomic_DNA"/>
</dbReference>
<gene>
    <name evidence="6" type="ORF">GCM10017579_12360</name>
</gene>
<evidence type="ECO:0000256" key="1">
    <source>
        <dbReference type="ARBA" id="ARBA00006586"/>
    </source>
</evidence>
<dbReference type="Gene3D" id="1.10.439.10">
    <property type="entry name" value="Penicillin Amidohydrolase, domain 1"/>
    <property type="match status" value="1"/>
</dbReference>